<gene>
    <name evidence="7" type="ORF">FD07_GL000504</name>
</gene>
<dbReference type="EMBL" id="AZCZ01000016">
    <property type="protein sequence ID" value="KRK36765.1"/>
    <property type="molecule type" value="Genomic_DNA"/>
</dbReference>
<evidence type="ECO:0000313" key="7">
    <source>
        <dbReference type="EMBL" id="KRK36765.1"/>
    </source>
</evidence>
<name>A0A0R1GRW9_9LACO</name>
<feature type="transmembrane region" description="Helical" evidence="6">
    <location>
        <begin position="261"/>
        <end position="282"/>
    </location>
</feature>
<feature type="transmembrane region" description="Helical" evidence="6">
    <location>
        <begin position="418"/>
        <end position="439"/>
    </location>
</feature>
<feature type="transmembrane region" description="Helical" evidence="6">
    <location>
        <begin position="311"/>
        <end position="333"/>
    </location>
</feature>
<feature type="transmembrane region" description="Helical" evidence="6">
    <location>
        <begin position="65"/>
        <end position="88"/>
    </location>
</feature>
<feature type="transmembrane region" description="Helical" evidence="6">
    <location>
        <begin position="109"/>
        <end position="133"/>
    </location>
</feature>
<evidence type="ECO:0000256" key="5">
    <source>
        <dbReference type="ARBA" id="ARBA00023136"/>
    </source>
</evidence>
<dbReference type="eggNOG" id="COG1914">
    <property type="taxonomic scope" value="Bacteria"/>
</dbReference>
<evidence type="ECO:0000256" key="3">
    <source>
        <dbReference type="ARBA" id="ARBA00022692"/>
    </source>
</evidence>
<keyword evidence="3 6" id="KW-0812">Transmembrane</keyword>
<dbReference type="Pfam" id="PF01566">
    <property type="entry name" value="Nramp"/>
    <property type="match status" value="1"/>
</dbReference>
<proteinExistence type="predicted"/>
<dbReference type="NCBIfam" id="TIGR01197">
    <property type="entry name" value="nramp"/>
    <property type="match status" value="1"/>
</dbReference>
<feature type="transmembrane region" description="Helical" evidence="6">
    <location>
        <begin position="383"/>
        <end position="406"/>
    </location>
</feature>
<reference evidence="7 8" key="1">
    <citation type="journal article" date="2015" name="Genome Announc.">
        <title>Expanding the biotechnology potential of lactobacilli through comparative genomics of 213 strains and associated genera.</title>
        <authorList>
            <person name="Sun Z."/>
            <person name="Harris H.M."/>
            <person name="McCann A."/>
            <person name="Guo C."/>
            <person name="Argimon S."/>
            <person name="Zhang W."/>
            <person name="Yang X."/>
            <person name="Jeffery I.B."/>
            <person name="Cooney J.C."/>
            <person name="Kagawa T.F."/>
            <person name="Liu W."/>
            <person name="Song Y."/>
            <person name="Salvetti E."/>
            <person name="Wrobel A."/>
            <person name="Rasinkangas P."/>
            <person name="Parkhill J."/>
            <person name="Rea M.C."/>
            <person name="O'Sullivan O."/>
            <person name="Ritari J."/>
            <person name="Douillard F.P."/>
            <person name="Paul Ross R."/>
            <person name="Yang R."/>
            <person name="Briner A.E."/>
            <person name="Felis G.E."/>
            <person name="de Vos W.M."/>
            <person name="Barrangou R."/>
            <person name="Klaenhammer T.R."/>
            <person name="Caufield P.W."/>
            <person name="Cui Y."/>
            <person name="Zhang H."/>
            <person name="O'Toole P.W."/>
        </authorList>
    </citation>
    <scope>NUCLEOTIDE SEQUENCE [LARGE SCALE GENOMIC DNA]</scope>
    <source>
        <strain evidence="7 8">ATCC 53295</strain>
    </source>
</reference>
<feature type="transmembrane region" description="Helical" evidence="6">
    <location>
        <begin position="212"/>
        <end position="230"/>
    </location>
</feature>
<dbReference type="PANTHER" id="PTHR11706:SF33">
    <property type="entry name" value="NATURAL RESISTANCE-ASSOCIATED MACROPHAGE PROTEIN 2"/>
    <property type="match status" value="1"/>
</dbReference>
<evidence type="ECO:0000256" key="6">
    <source>
        <dbReference type="SAM" id="Phobius"/>
    </source>
</evidence>
<dbReference type="GO" id="GO:0005384">
    <property type="term" value="F:manganese ion transmembrane transporter activity"/>
    <property type="evidence" value="ECO:0007669"/>
    <property type="project" value="TreeGrafter"/>
</dbReference>
<evidence type="ECO:0000256" key="1">
    <source>
        <dbReference type="ARBA" id="ARBA00004141"/>
    </source>
</evidence>
<keyword evidence="2" id="KW-0813">Transport</keyword>
<feature type="transmembrane region" description="Helical" evidence="6">
    <location>
        <begin position="166"/>
        <end position="183"/>
    </location>
</feature>
<dbReference type="OrthoDB" id="9787548at2"/>
<feature type="transmembrane region" description="Helical" evidence="6">
    <location>
        <begin position="354"/>
        <end position="371"/>
    </location>
</feature>
<dbReference type="PATRIC" id="fig|1267003.4.peg.542"/>
<evidence type="ECO:0000313" key="8">
    <source>
        <dbReference type="Proteomes" id="UP000051176"/>
    </source>
</evidence>
<keyword evidence="8" id="KW-1185">Reference proteome</keyword>
<keyword evidence="4 6" id="KW-1133">Transmembrane helix</keyword>
<dbReference type="NCBIfam" id="NF001923">
    <property type="entry name" value="PRK00701.1"/>
    <property type="match status" value="1"/>
</dbReference>
<keyword evidence="5 6" id="KW-0472">Membrane</keyword>
<dbReference type="STRING" id="357278.IV61_GL000613"/>
<evidence type="ECO:0000256" key="2">
    <source>
        <dbReference type="ARBA" id="ARBA00022448"/>
    </source>
</evidence>
<dbReference type="NCBIfam" id="NF037982">
    <property type="entry name" value="Nramp_1"/>
    <property type="match status" value="1"/>
</dbReference>
<dbReference type="PANTHER" id="PTHR11706">
    <property type="entry name" value="SOLUTE CARRIER PROTEIN FAMILY 11 MEMBER"/>
    <property type="match status" value="1"/>
</dbReference>
<dbReference type="PRINTS" id="PR00447">
    <property type="entry name" value="NATRESASSCMP"/>
</dbReference>
<comment type="caution">
    <text evidence="7">The sequence shown here is derived from an EMBL/GenBank/DDBJ whole genome shotgun (WGS) entry which is preliminary data.</text>
</comment>
<evidence type="ECO:0000256" key="4">
    <source>
        <dbReference type="ARBA" id="ARBA00022989"/>
    </source>
</evidence>
<comment type="subcellular location">
    <subcellularLocation>
        <location evidence="1">Membrane</location>
        <topology evidence="1">Multi-pass membrane protein</topology>
    </subcellularLocation>
</comment>
<dbReference type="GO" id="GO:0034755">
    <property type="term" value="P:iron ion transmembrane transport"/>
    <property type="evidence" value="ECO:0007669"/>
    <property type="project" value="TreeGrafter"/>
</dbReference>
<dbReference type="RefSeq" id="WP_020089405.1">
    <property type="nucleotide sequence ID" value="NZ_AZCZ01000016.1"/>
</dbReference>
<dbReference type="AlphaFoldDB" id="A0A0R1GRW9"/>
<feature type="transmembrane region" description="Helical" evidence="6">
    <location>
        <begin position="139"/>
        <end position="159"/>
    </location>
</feature>
<accession>A0A0R1GRW9</accession>
<dbReference type="InterPro" id="IPR001046">
    <property type="entry name" value="NRAMP_fam"/>
</dbReference>
<organism evidence="7 8">
    <name type="scientific">Levilactobacillus parabrevis ATCC 53295</name>
    <dbReference type="NCBI Taxonomy" id="1267003"/>
    <lineage>
        <taxon>Bacteria</taxon>
        <taxon>Bacillati</taxon>
        <taxon>Bacillota</taxon>
        <taxon>Bacilli</taxon>
        <taxon>Lactobacillales</taxon>
        <taxon>Lactobacillaceae</taxon>
        <taxon>Levilactobacillus</taxon>
    </lineage>
</organism>
<dbReference type="GO" id="GO:0015086">
    <property type="term" value="F:cadmium ion transmembrane transporter activity"/>
    <property type="evidence" value="ECO:0007669"/>
    <property type="project" value="TreeGrafter"/>
</dbReference>
<dbReference type="Proteomes" id="UP000051176">
    <property type="component" value="Unassembled WGS sequence"/>
</dbReference>
<dbReference type="GO" id="GO:0005886">
    <property type="term" value="C:plasma membrane"/>
    <property type="evidence" value="ECO:0007669"/>
    <property type="project" value="TreeGrafter"/>
</dbReference>
<protein>
    <submittedName>
        <fullName evidence="7">NRAMP family manganese (Mn2+) transporter</fullName>
    </submittedName>
</protein>
<sequence>MSMPNPDRPSLDEVNQSVAVPNNGASFFQKFLAYSGPGALVAVGYMDPGNWLTSLAGGSQYRYQLLAVLVIAILVAMFMQTLAIKLGVVARRDLAQAIAARVPTPIRYILWLLNEIAMMATDLTGVVGTAIALKLLLGLPLVYGILLTIADVLIVLLFLRFGIRRVEFIVLVAILTVGVIFAIEVGRAHPAVPAILQGVIPTTSLLTDHSKLILSVGIIGATIMPHNLYLHSSLAQSRRYDVHDPAQVNEALRFGKWDSNVHLFAALIVNALLLILGGTLFFGRTGQLSSLQAVFNGLKNSTIVGSLASPLMSWLFAFALLITGLISSITSTLSGQIVMEGYIHIRLPLWQRRLLTRFVTLIPILIIGWLIGFNDRTFEHLIVYAQVTLSIALPFTLFPMVALTGNRHLLGIHANRRWVTLVGYCLTAVITIFNLQLLLDLL</sequence>